<keyword evidence="9" id="KW-0762">Sugar transport</keyword>
<reference evidence="9" key="1">
    <citation type="journal article" date="2016" name="Genome Announc.">
        <title>Draft genomes of two strains of Paenibacillus glucanolyticus with capability to degrade lignocellulose.</title>
        <authorList>
            <person name="Mathews S.L."/>
            <person name="Pawlak J."/>
            <person name="Grunden A.M."/>
        </authorList>
    </citation>
    <scope>NUCLEOTIDE SEQUENCE [LARGE SCALE GENOMIC DNA]</scope>
    <source>
        <strain evidence="9">SLM1</strain>
    </source>
</reference>
<evidence type="ECO:0000313" key="10">
    <source>
        <dbReference type="Proteomes" id="UP000076796"/>
    </source>
</evidence>
<keyword evidence="3" id="KW-0805">Transcription regulation</keyword>
<protein>
    <submittedName>
        <fullName evidence="9">PTS sugar transporter subunit IIA</fullName>
    </submittedName>
</protein>
<dbReference type="SUPFAM" id="SSF52794">
    <property type="entry name" value="PTS system IIB component-like"/>
    <property type="match status" value="1"/>
</dbReference>
<sequence>MNNRQKEIFRNLLMEPNRLWLVQDLADQTDCSEKTIRNDLKVIEEYIVTHSGGHLVKRPGLGIYLEISEADQADLFHRLYSNESTTGDESDEERVLHLAYRLLMSAKPVTLQNLASPFYVNKAIIRRDMEKIQNWLRSFDLSLVTKQRVGFMIEGSEKNKRTALARLNQLINRPELTGQMMRNQYEPHEIATVYNELKVLQQQHQLRFTDETFESLMLHILLMVKRTKLGQPISLSGQDIAFLENKAEFAWAIGFLKQLQKLFAVPFSKEETAYLTLHLLGGKFRYSQEDGGVGRSELADSHPLLPQLVEQLIQRMSELNMIPFSKDQVLLNGLKVHLYTTINRLEYGLAVSNPMLAEIKRMYPYMFDRVIIALEEVGGALHLHFPEEEAAYLTLHFQASVERLHQNESHPQKVIIVCHMGVGMSQLLLAKVERRFPSVHVETTMSRAEVEDYLAAHEVDLVITTVELPELKSPHILVSPLLEANDERKLEQAIRRLDEPDSRTAEESVFLKYTTPFLVFPQQEAERPEQLIAKFALMLEDKGYVEAGYTKSVLDREHMSATTIGGGIAIPHGSSEWVKQSCIAVVTLKQPITWGTEKVELVFLLAIKHDERKEMRQLFKELSRISEQPALVSVLAKETDAIRLLNTLKG</sequence>
<dbReference type="EMBL" id="LWMH01000001">
    <property type="protein sequence ID" value="KZS46482.1"/>
    <property type="molecule type" value="Genomic_DNA"/>
</dbReference>
<dbReference type="InterPro" id="IPR036390">
    <property type="entry name" value="WH_DNA-bd_sf"/>
</dbReference>
<evidence type="ECO:0000256" key="5">
    <source>
        <dbReference type="ARBA" id="ARBA00023163"/>
    </source>
</evidence>
<dbReference type="InterPro" id="IPR013011">
    <property type="entry name" value="PTS_EIIB_2"/>
</dbReference>
<evidence type="ECO:0000256" key="1">
    <source>
        <dbReference type="ARBA" id="ARBA00022679"/>
    </source>
</evidence>
<feature type="domain" description="PTS EIIB type-2" evidence="7">
    <location>
        <begin position="412"/>
        <end position="502"/>
    </location>
</feature>
<dbReference type="GO" id="GO:0009401">
    <property type="term" value="P:phosphoenolpyruvate-dependent sugar phosphotransferase system"/>
    <property type="evidence" value="ECO:0007669"/>
    <property type="project" value="InterPro"/>
</dbReference>
<dbReference type="OrthoDB" id="3175596at2"/>
<dbReference type="InterPro" id="IPR050661">
    <property type="entry name" value="BglG_antiterminators"/>
</dbReference>
<dbReference type="PANTHER" id="PTHR30185">
    <property type="entry name" value="CRYPTIC BETA-GLUCOSIDE BGL OPERON ANTITERMINATOR"/>
    <property type="match status" value="1"/>
</dbReference>
<dbReference type="AlphaFoldDB" id="A0A163JB04"/>
<keyword evidence="10" id="KW-1185">Reference proteome</keyword>
<dbReference type="Gene3D" id="3.40.50.2300">
    <property type="match status" value="1"/>
</dbReference>
<dbReference type="SUPFAM" id="SSF63520">
    <property type="entry name" value="PTS-regulatory domain, PRD"/>
    <property type="match status" value="2"/>
</dbReference>
<keyword evidence="1" id="KW-0808">Transferase</keyword>
<evidence type="ECO:0000256" key="3">
    <source>
        <dbReference type="ARBA" id="ARBA00023015"/>
    </source>
</evidence>
<organism evidence="9 10">
    <name type="scientific">Paenibacillus glucanolyticus</name>
    <dbReference type="NCBI Taxonomy" id="59843"/>
    <lineage>
        <taxon>Bacteria</taxon>
        <taxon>Bacillati</taxon>
        <taxon>Bacillota</taxon>
        <taxon>Bacilli</taxon>
        <taxon>Bacillales</taxon>
        <taxon>Paenibacillaceae</taxon>
        <taxon>Paenibacillus</taxon>
    </lineage>
</organism>
<dbReference type="InterPro" id="IPR036095">
    <property type="entry name" value="PTS_EIIB-like_sf"/>
</dbReference>
<dbReference type="RefSeq" id="WP_063478345.1">
    <property type="nucleotide sequence ID" value="NZ_CP147845.1"/>
</dbReference>
<dbReference type="Gene3D" id="1.10.10.10">
    <property type="entry name" value="Winged helix-like DNA-binding domain superfamily/Winged helix DNA-binding domain"/>
    <property type="match status" value="1"/>
</dbReference>
<evidence type="ECO:0000259" key="7">
    <source>
        <dbReference type="PROSITE" id="PS51099"/>
    </source>
</evidence>
<dbReference type="InterPro" id="IPR036388">
    <property type="entry name" value="WH-like_DNA-bd_sf"/>
</dbReference>
<dbReference type="Pfam" id="PF00359">
    <property type="entry name" value="PTS_EIIA_2"/>
    <property type="match status" value="1"/>
</dbReference>
<dbReference type="InterPro" id="IPR007737">
    <property type="entry name" value="Mga_HTH"/>
</dbReference>
<keyword evidence="2" id="KW-0677">Repeat</keyword>
<dbReference type="PROSITE" id="PS51099">
    <property type="entry name" value="PTS_EIIB_TYPE_2"/>
    <property type="match status" value="1"/>
</dbReference>
<dbReference type="Proteomes" id="UP000076796">
    <property type="component" value="Unassembled WGS sequence"/>
</dbReference>
<dbReference type="GeneID" id="97558201"/>
<dbReference type="Gene3D" id="3.40.930.10">
    <property type="entry name" value="Mannitol-specific EII, Chain A"/>
    <property type="match status" value="1"/>
</dbReference>
<comment type="caution">
    <text evidence="9">The sequence shown here is derived from an EMBL/GenBank/DDBJ whole genome shotgun (WGS) entry which is preliminary data.</text>
</comment>
<dbReference type="CDD" id="cd05568">
    <property type="entry name" value="PTS_IIB_bgl_like"/>
    <property type="match status" value="1"/>
</dbReference>
<evidence type="ECO:0000259" key="6">
    <source>
        <dbReference type="PROSITE" id="PS51094"/>
    </source>
</evidence>
<feature type="domain" description="PRD" evidence="8">
    <location>
        <begin position="300"/>
        <end position="407"/>
    </location>
</feature>
<keyword evidence="9" id="KW-0813">Transport</keyword>
<dbReference type="PROSITE" id="PS51372">
    <property type="entry name" value="PRD_2"/>
    <property type="match status" value="2"/>
</dbReference>
<evidence type="ECO:0000256" key="4">
    <source>
        <dbReference type="ARBA" id="ARBA00023159"/>
    </source>
</evidence>
<dbReference type="PANTHER" id="PTHR30185:SF12">
    <property type="entry name" value="TRANSCRIPTIONAL REGULATOR MANR"/>
    <property type="match status" value="1"/>
</dbReference>
<dbReference type="InterPro" id="IPR016152">
    <property type="entry name" value="PTrfase/Anion_transptr"/>
</dbReference>
<dbReference type="Pfam" id="PF00874">
    <property type="entry name" value="PRD"/>
    <property type="match status" value="2"/>
</dbReference>
<feature type="domain" description="PRD" evidence="8">
    <location>
        <begin position="184"/>
        <end position="289"/>
    </location>
</feature>
<evidence type="ECO:0000313" key="9">
    <source>
        <dbReference type="EMBL" id="KZS46482.1"/>
    </source>
</evidence>
<dbReference type="GO" id="GO:0008982">
    <property type="term" value="F:protein-N(PI)-phosphohistidine-sugar phosphotransferase activity"/>
    <property type="evidence" value="ECO:0007669"/>
    <property type="project" value="InterPro"/>
</dbReference>
<dbReference type="InterPro" id="IPR036634">
    <property type="entry name" value="PRD_sf"/>
</dbReference>
<feature type="domain" description="PTS EIIA type-2" evidence="6">
    <location>
        <begin position="512"/>
        <end position="650"/>
    </location>
</feature>
<dbReference type="Pfam" id="PF05043">
    <property type="entry name" value="Mga"/>
    <property type="match status" value="1"/>
</dbReference>
<dbReference type="SUPFAM" id="SSF46785">
    <property type="entry name" value="Winged helix' DNA-binding domain"/>
    <property type="match status" value="1"/>
</dbReference>
<keyword evidence="4" id="KW-0010">Activator</keyword>
<dbReference type="PROSITE" id="PS51094">
    <property type="entry name" value="PTS_EIIA_TYPE_2"/>
    <property type="match status" value="1"/>
</dbReference>
<dbReference type="SUPFAM" id="SSF55804">
    <property type="entry name" value="Phoshotransferase/anion transport protein"/>
    <property type="match status" value="1"/>
</dbReference>
<proteinExistence type="predicted"/>
<dbReference type="Gene3D" id="1.10.1790.10">
    <property type="entry name" value="PRD domain"/>
    <property type="match status" value="2"/>
</dbReference>
<dbReference type="GO" id="GO:0006355">
    <property type="term" value="P:regulation of DNA-templated transcription"/>
    <property type="evidence" value="ECO:0007669"/>
    <property type="project" value="InterPro"/>
</dbReference>
<gene>
    <name evidence="9" type="ORF">AWU65_11425</name>
</gene>
<keyword evidence="5" id="KW-0804">Transcription</keyword>
<evidence type="ECO:0000259" key="8">
    <source>
        <dbReference type="PROSITE" id="PS51372"/>
    </source>
</evidence>
<dbReference type="InterPro" id="IPR011608">
    <property type="entry name" value="PRD"/>
</dbReference>
<dbReference type="PROSITE" id="PS00372">
    <property type="entry name" value="PTS_EIIA_TYPE_2_HIS"/>
    <property type="match status" value="1"/>
</dbReference>
<accession>A0A163JB04</accession>
<dbReference type="InterPro" id="IPR002178">
    <property type="entry name" value="PTS_EIIA_type-2_dom"/>
</dbReference>
<dbReference type="CDD" id="cd00211">
    <property type="entry name" value="PTS_IIA_fru"/>
    <property type="match status" value="1"/>
</dbReference>
<name>A0A163JB04_9BACL</name>
<evidence type="ECO:0000256" key="2">
    <source>
        <dbReference type="ARBA" id="ARBA00022737"/>
    </source>
</evidence>
<dbReference type="STRING" id="59843.A3958_10960"/>